<evidence type="ECO:0000256" key="5">
    <source>
        <dbReference type="ARBA" id="ARBA00022833"/>
    </source>
</evidence>
<evidence type="ECO:0000256" key="4">
    <source>
        <dbReference type="ARBA" id="ARBA00022801"/>
    </source>
</evidence>
<dbReference type="GO" id="GO:0004222">
    <property type="term" value="F:metalloendopeptidase activity"/>
    <property type="evidence" value="ECO:0007669"/>
    <property type="project" value="TreeGrafter"/>
</dbReference>
<dbReference type="InterPro" id="IPR016047">
    <property type="entry name" value="M23ase_b-sheet_dom"/>
</dbReference>
<sequence length="443" mass="48048">MASPVTDESLPIFGKRKEPHTIIIARGDAISHFTIRPWVFALGGSFCAAIAIGYLLATSYLVIRDDLIGAGIARQARTQQLYEDRISTLRAQVDRITSRQLLDQQVMEGKVSELIERQKTLSQRSGRLAPLLKRASDVALPEARQALEQHTQFLPSDDLADAMFMGVDPIITGPSGPTPTALEKAQIDKAGTDELRPSEGLSGQSAGEKAEEIFQTINRSLRQIETEQIYKVRNLTESAFETADNIAETLNAAGLKVEGQDEQSGMGGPLLSSDSPTESIESFDMQLQDLDTALERLDRLKKTVRTLPLANPVPGMPVTSLFGVRRDPLIGTPAFHAGIDFRARTGQSVTASASGTVIRAGRNGGYGNMVEIDHGNGFTSRYAHLDRILVSENQKVSLGTAIGEAGSTGRSTGPHLHYEIRQHGTAINPANFLKTGRQIEKLL</sequence>
<keyword evidence="11" id="KW-1185">Reference proteome</keyword>
<keyword evidence="3" id="KW-0479">Metal-binding</keyword>
<comment type="cofactor">
    <cofactor evidence="1">
        <name>Zn(2+)</name>
        <dbReference type="ChEBI" id="CHEBI:29105"/>
    </cofactor>
</comment>
<dbReference type="FunFam" id="2.70.70.10:FF:000006">
    <property type="entry name" value="M23 family peptidase"/>
    <property type="match status" value="1"/>
</dbReference>
<evidence type="ECO:0000256" key="6">
    <source>
        <dbReference type="ARBA" id="ARBA00023049"/>
    </source>
</evidence>
<name>A0A368K415_9HYPH</name>
<dbReference type="RefSeq" id="WP_114439749.1">
    <property type="nucleotide sequence ID" value="NZ_QOZG01000003.1"/>
</dbReference>
<evidence type="ECO:0000256" key="7">
    <source>
        <dbReference type="SAM" id="MobiDB-lite"/>
    </source>
</evidence>
<keyword evidence="6" id="KW-0482">Metalloprotease</keyword>
<gene>
    <name evidence="10" type="ORF">DUT91_07280</name>
</gene>
<evidence type="ECO:0000256" key="3">
    <source>
        <dbReference type="ARBA" id="ARBA00022723"/>
    </source>
</evidence>
<dbReference type="InterPro" id="IPR050570">
    <property type="entry name" value="Cell_wall_metabolism_enzyme"/>
</dbReference>
<accession>A0A368K415</accession>
<dbReference type="PANTHER" id="PTHR21666:SF288">
    <property type="entry name" value="CELL DIVISION PROTEIN YTFB"/>
    <property type="match status" value="1"/>
</dbReference>
<keyword evidence="2" id="KW-0645">Protease</keyword>
<evidence type="ECO:0000259" key="9">
    <source>
        <dbReference type="Pfam" id="PF01551"/>
    </source>
</evidence>
<dbReference type="EMBL" id="QOZG01000003">
    <property type="protein sequence ID" value="RCS24126.1"/>
    <property type="molecule type" value="Genomic_DNA"/>
</dbReference>
<dbReference type="SUPFAM" id="SSF51261">
    <property type="entry name" value="Duplicated hybrid motif"/>
    <property type="match status" value="1"/>
</dbReference>
<dbReference type="OrthoDB" id="9805070at2"/>
<reference evidence="10 11" key="1">
    <citation type="submission" date="2018-07" db="EMBL/GenBank/DDBJ databases">
        <title>The draft genome of Phyllobacterium salinisoli.</title>
        <authorList>
            <person name="Liu L."/>
            <person name="Li L."/>
            <person name="Zhang X."/>
            <person name="Liang L."/>
        </authorList>
    </citation>
    <scope>NUCLEOTIDE SEQUENCE [LARGE SCALE GENOMIC DNA]</scope>
    <source>
        <strain evidence="10 11">LLAN61</strain>
    </source>
</reference>
<comment type="caution">
    <text evidence="10">The sequence shown here is derived from an EMBL/GenBank/DDBJ whole genome shotgun (WGS) entry which is preliminary data.</text>
</comment>
<dbReference type="InterPro" id="IPR011055">
    <property type="entry name" value="Dup_hybrid_motif"/>
</dbReference>
<evidence type="ECO:0000313" key="10">
    <source>
        <dbReference type="EMBL" id="RCS24126.1"/>
    </source>
</evidence>
<keyword evidence="5" id="KW-0862">Zinc</keyword>
<evidence type="ECO:0000256" key="8">
    <source>
        <dbReference type="SAM" id="Phobius"/>
    </source>
</evidence>
<proteinExistence type="predicted"/>
<dbReference type="Pfam" id="PF01551">
    <property type="entry name" value="Peptidase_M23"/>
    <property type="match status" value="1"/>
</dbReference>
<keyword evidence="8" id="KW-1133">Transmembrane helix</keyword>
<dbReference type="CDD" id="cd12797">
    <property type="entry name" value="M23_peptidase"/>
    <property type="match status" value="1"/>
</dbReference>
<keyword evidence="8" id="KW-0472">Membrane</keyword>
<feature type="domain" description="M23ase beta-sheet core" evidence="9">
    <location>
        <begin position="335"/>
        <end position="429"/>
    </location>
</feature>
<dbReference type="AlphaFoldDB" id="A0A368K415"/>
<dbReference type="Gene3D" id="2.70.70.10">
    <property type="entry name" value="Glucose Permease (Domain IIA)"/>
    <property type="match status" value="1"/>
</dbReference>
<keyword evidence="4" id="KW-0378">Hydrolase</keyword>
<dbReference type="GO" id="GO:0006508">
    <property type="term" value="P:proteolysis"/>
    <property type="evidence" value="ECO:0007669"/>
    <property type="project" value="UniProtKB-KW"/>
</dbReference>
<dbReference type="GO" id="GO:0046872">
    <property type="term" value="F:metal ion binding"/>
    <property type="evidence" value="ECO:0007669"/>
    <property type="project" value="UniProtKB-KW"/>
</dbReference>
<feature type="transmembrane region" description="Helical" evidence="8">
    <location>
        <begin position="38"/>
        <end position="63"/>
    </location>
</feature>
<keyword evidence="8" id="KW-0812">Transmembrane</keyword>
<evidence type="ECO:0000256" key="1">
    <source>
        <dbReference type="ARBA" id="ARBA00001947"/>
    </source>
</evidence>
<evidence type="ECO:0000313" key="11">
    <source>
        <dbReference type="Proteomes" id="UP000253420"/>
    </source>
</evidence>
<evidence type="ECO:0000256" key="2">
    <source>
        <dbReference type="ARBA" id="ARBA00022670"/>
    </source>
</evidence>
<protein>
    <submittedName>
        <fullName evidence="10">M23 family peptidase</fullName>
    </submittedName>
</protein>
<dbReference type="PANTHER" id="PTHR21666">
    <property type="entry name" value="PEPTIDASE-RELATED"/>
    <property type="match status" value="1"/>
</dbReference>
<organism evidence="10 11">
    <name type="scientific">Phyllobacterium salinisoli</name>
    <dbReference type="NCBI Taxonomy" id="1899321"/>
    <lineage>
        <taxon>Bacteria</taxon>
        <taxon>Pseudomonadati</taxon>
        <taxon>Pseudomonadota</taxon>
        <taxon>Alphaproteobacteria</taxon>
        <taxon>Hyphomicrobiales</taxon>
        <taxon>Phyllobacteriaceae</taxon>
        <taxon>Phyllobacterium</taxon>
    </lineage>
</organism>
<feature type="region of interest" description="Disordered" evidence="7">
    <location>
        <begin position="258"/>
        <end position="277"/>
    </location>
</feature>
<dbReference type="Proteomes" id="UP000253420">
    <property type="component" value="Unassembled WGS sequence"/>
</dbReference>